<reference evidence="2 3" key="1">
    <citation type="submission" date="2020-03" db="EMBL/GenBank/DDBJ databases">
        <title>Whole genome shotgun sequence of Phytohabitans houttuyneae NBRC 108639.</title>
        <authorList>
            <person name="Komaki H."/>
            <person name="Tamura T."/>
        </authorList>
    </citation>
    <scope>NUCLEOTIDE SEQUENCE [LARGE SCALE GENOMIC DNA]</scope>
    <source>
        <strain evidence="2 3">NBRC 108639</strain>
    </source>
</reference>
<gene>
    <name evidence="2" type="ORF">Phou_029970</name>
</gene>
<feature type="compositionally biased region" description="Low complexity" evidence="1">
    <location>
        <begin position="65"/>
        <end position="76"/>
    </location>
</feature>
<dbReference type="AlphaFoldDB" id="A0A6V8KAT6"/>
<keyword evidence="3" id="KW-1185">Reference proteome</keyword>
<proteinExistence type="predicted"/>
<comment type="caution">
    <text evidence="2">The sequence shown here is derived from an EMBL/GenBank/DDBJ whole genome shotgun (WGS) entry which is preliminary data.</text>
</comment>
<name>A0A6V8KAT6_9ACTN</name>
<evidence type="ECO:0000313" key="3">
    <source>
        <dbReference type="Proteomes" id="UP000482800"/>
    </source>
</evidence>
<dbReference type="Proteomes" id="UP000482800">
    <property type="component" value="Unassembled WGS sequence"/>
</dbReference>
<sequence>MSAMNRGRRLASILVVASLGLGSLTGCETESGKAAFVGDTTITEDRVSQVYDDAVAKTPTPEPAPEASGSPAPAAELPVTRQEVVDLLVSLELARRVVKEKNMPPAKEPTEPGEIAQALAVSGDSEYVKLWAEWLDLQTVITENTPRAQLTDEGIMKVYNALAESGAIEAGLPVAQVREQFGAAIFAEAAILVSTSLGAEAERTDTKVNPKYDPVSAPMAVGTQQGPVFYNLPFISSDLVTDVSS</sequence>
<protein>
    <recommendedName>
        <fullName evidence="4">Lipoprotein</fullName>
    </recommendedName>
</protein>
<reference evidence="2 3" key="2">
    <citation type="submission" date="2020-03" db="EMBL/GenBank/DDBJ databases">
        <authorList>
            <person name="Ichikawa N."/>
            <person name="Kimura A."/>
            <person name="Kitahashi Y."/>
            <person name="Uohara A."/>
        </authorList>
    </citation>
    <scope>NUCLEOTIDE SEQUENCE [LARGE SCALE GENOMIC DNA]</scope>
    <source>
        <strain evidence="2 3">NBRC 108639</strain>
    </source>
</reference>
<evidence type="ECO:0000313" key="2">
    <source>
        <dbReference type="EMBL" id="GFJ78817.1"/>
    </source>
</evidence>
<evidence type="ECO:0000256" key="1">
    <source>
        <dbReference type="SAM" id="MobiDB-lite"/>
    </source>
</evidence>
<dbReference type="EMBL" id="BLPF01000001">
    <property type="protein sequence ID" value="GFJ78817.1"/>
    <property type="molecule type" value="Genomic_DNA"/>
</dbReference>
<evidence type="ECO:0008006" key="4">
    <source>
        <dbReference type="Google" id="ProtNLM"/>
    </source>
</evidence>
<organism evidence="2 3">
    <name type="scientific">Phytohabitans houttuyneae</name>
    <dbReference type="NCBI Taxonomy" id="1076126"/>
    <lineage>
        <taxon>Bacteria</taxon>
        <taxon>Bacillati</taxon>
        <taxon>Actinomycetota</taxon>
        <taxon>Actinomycetes</taxon>
        <taxon>Micromonosporales</taxon>
        <taxon>Micromonosporaceae</taxon>
    </lineage>
</organism>
<feature type="region of interest" description="Disordered" evidence="1">
    <location>
        <begin position="56"/>
        <end position="76"/>
    </location>
</feature>
<dbReference type="PROSITE" id="PS51257">
    <property type="entry name" value="PROKAR_LIPOPROTEIN"/>
    <property type="match status" value="1"/>
</dbReference>
<accession>A0A6V8KAT6</accession>